<sequence>MAPPPCLSSSPPSPPHPPASQSLPTSAAGLESNKRTQPSTQRPYSVGSPEQWGYAISVGNIPIPISVKCSSISIDSGEYRSSSHRRDHSRSKICVAGCQHRSQICTWSAVECREDLRSSRGRGWAQAQISDLCHQMICEIDDDQSRPPEMH</sequence>
<dbReference type="EMBL" id="JBFOLJ010000009">
    <property type="protein sequence ID" value="KAL2510133.1"/>
    <property type="molecule type" value="Genomic_DNA"/>
</dbReference>
<evidence type="ECO:0000313" key="3">
    <source>
        <dbReference type="EMBL" id="KAL2510133.1"/>
    </source>
</evidence>
<evidence type="ECO:0000256" key="1">
    <source>
        <dbReference type="SAM" id="MobiDB-lite"/>
    </source>
</evidence>
<reference evidence="3" key="2">
    <citation type="submission" date="2024-07" db="EMBL/GenBank/DDBJ databases">
        <title>Two chromosome-level genome assemblies of Korean endemic species Abeliophyllum distichum and Forsythia ovata (Oleaceae).</title>
        <authorList>
            <person name="Mun J.H."/>
        </authorList>
    </citation>
    <scope>NUCLEOTIDE SEQUENCE</scope>
    <source>
        <strain evidence="3">KNKB202402200001</strain>
        <tissue evidence="3">Leaf</tissue>
    </source>
</reference>
<organism evidence="3 4">
    <name type="scientific">Forsythia ovata</name>
    <dbReference type="NCBI Taxonomy" id="205694"/>
    <lineage>
        <taxon>Eukaryota</taxon>
        <taxon>Viridiplantae</taxon>
        <taxon>Streptophyta</taxon>
        <taxon>Embryophyta</taxon>
        <taxon>Tracheophyta</taxon>
        <taxon>Spermatophyta</taxon>
        <taxon>Magnoliopsida</taxon>
        <taxon>eudicotyledons</taxon>
        <taxon>Gunneridae</taxon>
        <taxon>Pentapetalae</taxon>
        <taxon>asterids</taxon>
        <taxon>lamiids</taxon>
        <taxon>Lamiales</taxon>
        <taxon>Oleaceae</taxon>
        <taxon>Forsythieae</taxon>
        <taxon>Forsythia</taxon>
    </lineage>
</organism>
<dbReference type="AlphaFoldDB" id="A0ABD1TBL8"/>
<protein>
    <submittedName>
        <fullName evidence="3">Uncharacterized protein</fullName>
    </submittedName>
</protein>
<evidence type="ECO:0000313" key="2">
    <source>
        <dbReference type="EMBL" id="KAL2510099.1"/>
    </source>
</evidence>
<dbReference type="Proteomes" id="UP001604277">
    <property type="component" value="Unassembled WGS sequence"/>
</dbReference>
<dbReference type="EMBL" id="JBFOLJ010000009">
    <property type="protein sequence ID" value="KAL2510099.1"/>
    <property type="molecule type" value="Genomic_DNA"/>
</dbReference>
<evidence type="ECO:0000313" key="4">
    <source>
        <dbReference type="Proteomes" id="UP001604277"/>
    </source>
</evidence>
<proteinExistence type="predicted"/>
<gene>
    <name evidence="2" type="ORF">Fot_33746</name>
    <name evidence="3" type="ORF">Fot_33780</name>
</gene>
<name>A0ABD1TBL8_9LAMI</name>
<feature type="region of interest" description="Disordered" evidence="1">
    <location>
        <begin position="1"/>
        <end position="48"/>
    </location>
</feature>
<feature type="compositionally biased region" description="Pro residues" evidence="1">
    <location>
        <begin position="1"/>
        <end position="18"/>
    </location>
</feature>
<comment type="caution">
    <text evidence="3">The sequence shown here is derived from an EMBL/GenBank/DDBJ whole genome shotgun (WGS) entry which is preliminary data.</text>
</comment>
<keyword evidence="4" id="KW-1185">Reference proteome</keyword>
<reference evidence="4" key="1">
    <citation type="submission" date="2024-07" db="EMBL/GenBank/DDBJ databases">
        <title>Two chromosome-level genome assemblies of Korean endemic species Abeliophyllum distichum and Forsythia ovata (Oleaceae).</title>
        <authorList>
            <person name="Jang H."/>
        </authorList>
    </citation>
    <scope>NUCLEOTIDE SEQUENCE [LARGE SCALE GENOMIC DNA]</scope>
</reference>
<accession>A0ABD1TBL8</accession>